<protein>
    <submittedName>
        <fullName evidence="3">MFS transporter</fullName>
    </submittedName>
</protein>
<dbReference type="InterPro" id="IPR005064">
    <property type="entry name" value="BUG"/>
</dbReference>
<keyword evidence="2" id="KW-0732">Signal</keyword>
<organism evidence="3 4">
    <name type="scientific">Cupriavidus malaysiensis</name>
    <dbReference type="NCBI Taxonomy" id="367825"/>
    <lineage>
        <taxon>Bacteria</taxon>
        <taxon>Pseudomonadati</taxon>
        <taxon>Pseudomonadota</taxon>
        <taxon>Betaproteobacteria</taxon>
        <taxon>Burkholderiales</taxon>
        <taxon>Burkholderiaceae</taxon>
        <taxon>Cupriavidus</taxon>
    </lineage>
</organism>
<comment type="similarity">
    <text evidence="1">Belongs to the UPF0065 (bug) family.</text>
</comment>
<keyword evidence="4" id="KW-1185">Reference proteome</keyword>
<reference evidence="3 4" key="1">
    <citation type="submission" date="2016-10" db="EMBL/GenBank/DDBJ databases">
        <title>Complete genome sequences of three Cupriavidus strains isolated from various Malaysian environments.</title>
        <authorList>
            <person name="Abdullah A.A.-A."/>
            <person name="Shafie N.A.H."/>
            <person name="Lau N.S."/>
        </authorList>
    </citation>
    <scope>NUCLEOTIDE SEQUENCE [LARGE SCALE GENOMIC DNA]</scope>
    <source>
        <strain evidence="3 4">USMAA1020</strain>
    </source>
</reference>
<evidence type="ECO:0000313" key="3">
    <source>
        <dbReference type="EMBL" id="AOZ09648.1"/>
    </source>
</evidence>
<dbReference type="EMBL" id="CP017755">
    <property type="protein sequence ID" value="AOZ09648.1"/>
    <property type="molecule type" value="Genomic_DNA"/>
</dbReference>
<evidence type="ECO:0000256" key="2">
    <source>
        <dbReference type="SAM" id="SignalP"/>
    </source>
</evidence>
<dbReference type="InterPro" id="IPR042100">
    <property type="entry name" value="Bug_dom1"/>
</dbReference>
<dbReference type="InterPro" id="IPR006311">
    <property type="entry name" value="TAT_signal"/>
</dbReference>
<feature type="signal peptide" evidence="2">
    <location>
        <begin position="1"/>
        <end position="31"/>
    </location>
</feature>
<feature type="chain" id="PRO_5047198721" evidence="2">
    <location>
        <begin position="32"/>
        <end position="332"/>
    </location>
</feature>
<dbReference type="PROSITE" id="PS51318">
    <property type="entry name" value="TAT"/>
    <property type="match status" value="1"/>
</dbReference>
<dbReference type="Pfam" id="PF03401">
    <property type="entry name" value="TctC"/>
    <property type="match status" value="1"/>
</dbReference>
<gene>
    <name evidence="3" type="ORF">BKK80_28435</name>
</gene>
<proteinExistence type="inferred from homology"/>
<dbReference type="Gene3D" id="3.40.190.150">
    <property type="entry name" value="Bordetella uptake gene, domain 1"/>
    <property type="match status" value="1"/>
</dbReference>
<evidence type="ECO:0000256" key="1">
    <source>
        <dbReference type="ARBA" id="ARBA00006987"/>
    </source>
</evidence>
<sequence length="332" mass="35138">MTMQTQGRRHWLALMAALAFGAALSPAAARADAANWPTRPIRLVVGYAAGGATDVLARIIALKMGEQLGQAVIVDNRAGANSNVGAEMVAKAAPDGYTLYDYTIANTINATLYSKLGYDPQKDFEMIGLIAKIPNILVVNPKLPVHSVADYVRFAKASPDGVTFASSGSGSSIHLSGEMFKMQAHLNMLHVPYRGSAPAVSDLLGGQVQSMFDNTPSSLPHVKAGRLRAIAITSAQRSPLLPEVPTVAESGYPGFDVQSWFSLAAPAGTPRAVIDKLNAVLNKTLGAPDVRQRLQDLAATPEPGTPEQARAFAAAEIKRWREVVKQSGAKAD</sequence>
<name>A0ABN4TRG7_9BURK</name>
<dbReference type="RefSeq" id="WP_071019627.1">
    <property type="nucleotide sequence ID" value="NZ_CP017755.1"/>
</dbReference>
<dbReference type="PIRSF" id="PIRSF017082">
    <property type="entry name" value="YflP"/>
    <property type="match status" value="1"/>
</dbReference>
<evidence type="ECO:0000313" key="4">
    <source>
        <dbReference type="Proteomes" id="UP000177515"/>
    </source>
</evidence>
<dbReference type="CDD" id="cd13578">
    <property type="entry name" value="PBP2_Bug27"/>
    <property type="match status" value="1"/>
</dbReference>
<dbReference type="Gene3D" id="3.40.190.10">
    <property type="entry name" value="Periplasmic binding protein-like II"/>
    <property type="match status" value="1"/>
</dbReference>
<dbReference type="SUPFAM" id="SSF53850">
    <property type="entry name" value="Periplasmic binding protein-like II"/>
    <property type="match status" value="1"/>
</dbReference>
<accession>A0ABN4TRG7</accession>
<dbReference type="PANTHER" id="PTHR42928">
    <property type="entry name" value="TRICARBOXYLATE-BINDING PROTEIN"/>
    <property type="match status" value="1"/>
</dbReference>
<dbReference type="Proteomes" id="UP000177515">
    <property type="component" value="Chromosome 2"/>
</dbReference>
<dbReference type="PANTHER" id="PTHR42928:SF5">
    <property type="entry name" value="BLR1237 PROTEIN"/>
    <property type="match status" value="1"/>
</dbReference>